<dbReference type="Gene3D" id="1.20.1260.10">
    <property type="match status" value="1"/>
</dbReference>
<dbReference type="InterPro" id="IPR008331">
    <property type="entry name" value="Ferritin_DPS_dom"/>
</dbReference>
<dbReference type="PROSITE" id="PS00819">
    <property type="entry name" value="DPS_2"/>
    <property type="match status" value="1"/>
</dbReference>
<sequence>MATATTVSVEKVLNKQVANFGVLYIKLHNYHWYVKGQQFFTLHVKFEELYDEATLHLDAIAERLLTLGGSPVATMQQMVQEASIKEAVGREKAEEMVRHLIEDFNTINKELQEGMEAAEQSGDESTSDMLLGIKSSLEKHTWMLKSFLGS</sequence>
<organism evidence="5 6">
    <name type="scientific">Paenibacillus konkukensis</name>
    <dbReference type="NCBI Taxonomy" id="2020716"/>
    <lineage>
        <taxon>Bacteria</taxon>
        <taxon>Bacillati</taxon>
        <taxon>Bacillota</taxon>
        <taxon>Bacilli</taxon>
        <taxon>Bacillales</taxon>
        <taxon>Paenibacillaceae</taxon>
        <taxon>Paenibacillus</taxon>
    </lineage>
</organism>
<dbReference type="PRINTS" id="PR01346">
    <property type="entry name" value="HELNAPAPROT"/>
</dbReference>
<proteinExistence type="inferred from homology"/>
<dbReference type="InterPro" id="IPR009078">
    <property type="entry name" value="Ferritin-like_SF"/>
</dbReference>
<dbReference type="Proteomes" id="UP001057134">
    <property type="component" value="Chromosome"/>
</dbReference>
<evidence type="ECO:0000259" key="4">
    <source>
        <dbReference type="Pfam" id="PF00210"/>
    </source>
</evidence>
<reference evidence="5" key="2">
    <citation type="journal article" date="2021" name="J Anim Sci Technol">
        <title>Complete genome sequence of Paenibacillus konkukensis sp. nov. SK3146 as a potential probiotic strain.</title>
        <authorList>
            <person name="Jung H.I."/>
            <person name="Park S."/>
            <person name="Niu K.M."/>
            <person name="Lee S.W."/>
            <person name="Kothari D."/>
            <person name="Yi K.J."/>
            <person name="Kim S.K."/>
        </authorList>
    </citation>
    <scope>NUCLEOTIDE SEQUENCE</scope>
    <source>
        <strain evidence="5">SK3146</strain>
    </source>
</reference>
<gene>
    <name evidence="5" type="primary">dps_1</name>
    <name evidence="5" type="ORF">SK3146_04058</name>
</gene>
<name>A0ABY4RRK6_9BACL</name>
<comment type="similarity">
    <text evidence="1 2">Belongs to the Dps family.</text>
</comment>
<dbReference type="PANTHER" id="PTHR42932">
    <property type="entry name" value="GENERAL STRESS PROTEIN 20U"/>
    <property type="match status" value="1"/>
</dbReference>
<dbReference type="CDD" id="cd01043">
    <property type="entry name" value="DPS"/>
    <property type="match status" value="1"/>
</dbReference>
<keyword evidence="6" id="KW-1185">Reference proteome</keyword>
<dbReference type="PANTHER" id="PTHR42932:SF1">
    <property type="entry name" value="GENERAL STRESS PROTEIN 20U"/>
    <property type="match status" value="1"/>
</dbReference>
<dbReference type="InterPro" id="IPR023188">
    <property type="entry name" value="DPS_DNA-bd_CS"/>
</dbReference>
<dbReference type="EMBL" id="CP027059">
    <property type="protein sequence ID" value="UQZ84803.1"/>
    <property type="molecule type" value="Genomic_DNA"/>
</dbReference>
<evidence type="ECO:0000256" key="2">
    <source>
        <dbReference type="RuleBase" id="RU003875"/>
    </source>
</evidence>
<dbReference type="InterPro" id="IPR002177">
    <property type="entry name" value="DPS_DNA-bd"/>
</dbReference>
<dbReference type="PROSITE" id="PS00818">
    <property type="entry name" value="DPS_1"/>
    <property type="match status" value="1"/>
</dbReference>
<evidence type="ECO:0000313" key="6">
    <source>
        <dbReference type="Proteomes" id="UP001057134"/>
    </source>
</evidence>
<dbReference type="InterPro" id="IPR012347">
    <property type="entry name" value="Ferritin-like"/>
</dbReference>
<feature type="domain" description="Ferritin/DPS" evidence="4">
    <location>
        <begin position="11"/>
        <end position="149"/>
    </location>
</feature>
<keyword evidence="3" id="KW-0175">Coiled coil</keyword>
<dbReference type="SUPFAM" id="SSF47240">
    <property type="entry name" value="Ferritin-like"/>
    <property type="match status" value="1"/>
</dbReference>
<reference evidence="5" key="1">
    <citation type="submission" date="2018-02" db="EMBL/GenBank/DDBJ databases">
        <authorList>
            <person name="Kim S.-K."/>
            <person name="Jung H.-I."/>
            <person name="Lee S.-W."/>
        </authorList>
    </citation>
    <scope>NUCLEOTIDE SEQUENCE</scope>
    <source>
        <strain evidence="5">SK3146</strain>
    </source>
</reference>
<protein>
    <submittedName>
        <fullName evidence="5">General stress protein 20U</fullName>
    </submittedName>
</protein>
<dbReference type="RefSeq" id="WP_249860528.1">
    <property type="nucleotide sequence ID" value="NZ_CP027059.1"/>
</dbReference>
<evidence type="ECO:0000256" key="3">
    <source>
        <dbReference type="SAM" id="Coils"/>
    </source>
</evidence>
<dbReference type="Pfam" id="PF00210">
    <property type="entry name" value="Ferritin"/>
    <property type="match status" value="1"/>
</dbReference>
<evidence type="ECO:0000313" key="5">
    <source>
        <dbReference type="EMBL" id="UQZ84803.1"/>
    </source>
</evidence>
<accession>A0ABY4RRK6</accession>
<evidence type="ECO:0000256" key="1">
    <source>
        <dbReference type="ARBA" id="ARBA00009497"/>
    </source>
</evidence>
<dbReference type="PIRSF" id="PIRSF005900">
    <property type="entry name" value="Dps"/>
    <property type="match status" value="1"/>
</dbReference>
<feature type="coiled-coil region" evidence="3">
    <location>
        <begin position="90"/>
        <end position="121"/>
    </location>
</feature>